<dbReference type="Gene3D" id="3.40.190.10">
    <property type="entry name" value="Periplasmic binding protein-like II"/>
    <property type="match status" value="2"/>
</dbReference>
<organism evidence="6 7">
    <name type="scientific">Orrella marina</name>
    <dbReference type="NCBI Taxonomy" id="2163011"/>
    <lineage>
        <taxon>Bacteria</taxon>
        <taxon>Pseudomonadati</taxon>
        <taxon>Pseudomonadota</taxon>
        <taxon>Betaproteobacteria</taxon>
        <taxon>Burkholderiales</taxon>
        <taxon>Alcaligenaceae</taxon>
        <taxon>Orrella</taxon>
    </lineage>
</organism>
<dbReference type="AlphaFoldDB" id="A0A2R4XIW2"/>
<dbReference type="RefSeq" id="WP_108621088.1">
    <property type="nucleotide sequence ID" value="NZ_CP028901.1"/>
</dbReference>
<dbReference type="PROSITE" id="PS50931">
    <property type="entry name" value="HTH_LYSR"/>
    <property type="match status" value="1"/>
</dbReference>
<evidence type="ECO:0000313" key="7">
    <source>
        <dbReference type="Proteomes" id="UP000244571"/>
    </source>
</evidence>
<evidence type="ECO:0000259" key="5">
    <source>
        <dbReference type="PROSITE" id="PS50931"/>
    </source>
</evidence>
<dbReference type="KEGG" id="boz:DBV39_08040"/>
<comment type="similarity">
    <text evidence="1">Belongs to the LysR transcriptional regulatory family.</text>
</comment>
<dbReference type="SUPFAM" id="SSF53850">
    <property type="entry name" value="Periplasmic binding protein-like II"/>
    <property type="match status" value="1"/>
</dbReference>
<keyword evidence="3" id="KW-0238">DNA-binding</keyword>
<dbReference type="InterPro" id="IPR036390">
    <property type="entry name" value="WH_DNA-bd_sf"/>
</dbReference>
<dbReference type="FunFam" id="1.10.10.10:FF:000001">
    <property type="entry name" value="LysR family transcriptional regulator"/>
    <property type="match status" value="1"/>
</dbReference>
<dbReference type="EMBL" id="CP028901">
    <property type="protein sequence ID" value="AWB33659.1"/>
    <property type="molecule type" value="Genomic_DNA"/>
</dbReference>
<name>A0A2R4XIW2_9BURK</name>
<evidence type="ECO:0000313" key="6">
    <source>
        <dbReference type="EMBL" id="AWB33659.1"/>
    </source>
</evidence>
<dbReference type="GO" id="GO:0006351">
    <property type="term" value="P:DNA-templated transcription"/>
    <property type="evidence" value="ECO:0007669"/>
    <property type="project" value="TreeGrafter"/>
</dbReference>
<keyword evidence="4" id="KW-0804">Transcription</keyword>
<evidence type="ECO:0000256" key="1">
    <source>
        <dbReference type="ARBA" id="ARBA00009437"/>
    </source>
</evidence>
<dbReference type="Proteomes" id="UP000244571">
    <property type="component" value="Chromosome"/>
</dbReference>
<dbReference type="PANTHER" id="PTHR30537:SF26">
    <property type="entry name" value="GLYCINE CLEAVAGE SYSTEM TRANSCRIPTIONAL ACTIVATOR"/>
    <property type="match status" value="1"/>
</dbReference>
<dbReference type="SUPFAM" id="SSF46785">
    <property type="entry name" value="Winged helix' DNA-binding domain"/>
    <property type="match status" value="1"/>
</dbReference>
<dbReference type="InterPro" id="IPR058163">
    <property type="entry name" value="LysR-type_TF_proteobact-type"/>
</dbReference>
<protein>
    <submittedName>
        <fullName evidence="6">LysR family transcriptional regulator</fullName>
    </submittedName>
</protein>
<dbReference type="PANTHER" id="PTHR30537">
    <property type="entry name" value="HTH-TYPE TRANSCRIPTIONAL REGULATOR"/>
    <property type="match status" value="1"/>
</dbReference>
<proteinExistence type="inferred from homology"/>
<gene>
    <name evidence="6" type="ORF">DBV39_08040</name>
</gene>
<dbReference type="Pfam" id="PF00126">
    <property type="entry name" value="HTH_1"/>
    <property type="match status" value="1"/>
</dbReference>
<dbReference type="GO" id="GO:0003700">
    <property type="term" value="F:DNA-binding transcription factor activity"/>
    <property type="evidence" value="ECO:0007669"/>
    <property type="project" value="InterPro"/>
</dbReference>
<dbReference type="InterPro" id="IPR036388">
    <property type="entry name" value="WH-like_DNA-bd_sf"/>
</dbReference>
<evidence type="ECO:0000256" key="4">
    <source>
        <dbReference type="ARBA" id="ARBA00023163"/>
    </source>
</evidence>
<dbReference type="Pfam" id="PF03466">
    <property type="entry name" value="LysR_substrate"/>
    <property type="match status" value="1"/>
</dbReference>
<feature type="domain" description="HTH lysR-type" evidence="5">
    <location>
        <begin position="6"/>
        <end position="63"/>
    </location>
</feature>
<sequence length="305" mass="33899">MRKGIPNLSALQAFEATARLGSFSRAAEELALTHSAVHRQVTALEQRLGVSLFNRVRRRVVVTEPGAQYAARIRQHLEQIEKDTFSLMSEAGIGRRLHVAVLPTLASLWLIPRLPDFNRHYPDISVSLSLRTLPFQFSDHPFDGAIYHSRAAWPGTAGMKLFAEQELVPVCAAFVLKEQPLDPIQRMAQLTHLHLSSRPDAWRDWYQVSGLPYTPSVAGGPRYEVFTMVLAAARAGLGVGLVPRFIAQDALDRGELVSPVVRNLPVPEAYFFGYPAHSEPSASLRAFEQWLLATVRTTSRAQTQG</sequence>
<keyword evidence="2" id="KW-0805">Transcription regulation</keyword>
<keyword evidence="7" id="KW-1185">Reference proteome</keyword>
<dbReference type="Gene3D" id="1.10.10.10">
    <property type="entry name" value="Winged helix-like DNA-binding domain superfamily/Winged helix DNA-binding domain"/>
    <property type="match status" value="1"/>
</dbReference>
<dbReference type="InterPro" id="IPR005119">
    <property type="entry name" value="LysR_subst-bd"/>
</dbReference>
<dbReference type="PRINTS" id="PR00039">
    <property type="entry name" value="HTHLYSR"/>
</dbReference>
<reference evidence="6 7" key="1">
    <citation type="submission" date="2018-04" db="EMBL/GenBank/DDBJ databases">
        <title>Bordetella sp. HZ20 isolated from seawater.</title>
        <authorList>
            <person name="Sun C."/>
        </authorList>
    </citation>
    <scope>NUCLEOTIDE SEQUENCE [LARGE SCALE GENOMIC DNA]</scope>
    <source>
        <strain evidence="6 7">HZ20</strain>
    </source>
</reference>
<dbReference type="GO" id="GO:0043565">
    <property type="term" value="F:sequence-specific DNA binding"/>
    <property type="evidence" value="ECO:0007669"/>
    <property type="project" value="TreeGrafter"/>
</dbReference>
<dbReference type="InterPro" id="IPR000847">
    <property type="entry name" value="LysR_HTH_N"/>
</dbReference>
<evidence type="ECO:0000256" key="3">
    <source>
        <dbReference type="ARBA" id="ARBA00023125"/>
    </source>
</evidence>
<accession>A0A2R4XIW2</accession>
<dbReference type="OrthoDB" id="9178397at2"/>
<evidence type="ECO:0000256" key="2">
    <source>
        <dbReference type="ARBA" id="ARBA00023015"/>
    </source>
</evidence>